<proteinExistence type="predicted"/>
<evidence type="ECO:0008006" key="3">
    <source>
        <dbReference type="Google" id="ProtNLM"/>
    </source>
</evidence>
<evidence type="ECO:0000313" key="2">
    <source>
        <dbReference type="Proteomes" id="UP000319212"/>
    </source>
</evidence>
<comment type="caution">
    <text evidence="1">The sequence shown here is derived from an EMBL/GenBank/DDBJ whole genome shotgun (WGS) entry which is preliminary data.</text>
</comment>
<dbReference type="AlphaFoldDB" id="A0A502DKV7"/>
<gene>
    <name evidence="1" type="ORF">EAH82_14640</name>
</gene>
<name>A0A502DKV7_9BURK</name>
<sequence>MPFKADCEAFHRAIDRHYGNALLGYAWALEYGRDTRFHKHYLVLLDPRRFKDDLAEVAYLRLKWEAIAKHGWMYSSNESTDDHAHRAFGLIRLSDPEVVSGLRFIVSYFTLAALFVKLSHRDKPRTFYPGKFPKGPAPTVGRPRQTPRGAHLRVPVDEAVCRYQNFI</sequence>
<accession>A0A502DKV7</accession>
<evidence type="ECO:0000313" key="1">
    <source>
        <dbReference type="EMBL" id="TPG25674.1"/>
    </source>
</evidence>
<reference evidence="1 2" key="1">
    <citation type="journal article" date="2019" name="Environ. Microbiol.">
        <title>Species interactions and distinct microbial communities in high Arctic permafrost affected cryosols are associated with the CH4 and CO2 gas fluxes.</title>
        <authorList>
            <person name="Altshuler I."/>
            <person name="Hamel J."/>
            <person name="Turney S."/>
            <person name="Magnuson E."/>
            <person name="Levesque R."/>
            <person name="Greer C."/>
            <person name="Whyte L.G."/>
        </authorList>
    </citation>
    <scope>NUCLEOTIDE SEQUENCE [LARGE SCALE GENOMIC DNA]</scope>
    <source>
        <strain evidence="1 2">S06.C</strain>
    </source>
</reference>
<dbReference type="Proteomes" id="UP000319212">
    <property type="component" value="Unassembled WGS sequence"/>
</dbReference>
<dbReference type="EMBL" id="RCZI01000004">
    <property type="protein sequence ID" value="TPG25674.1"/>
    <property type="molecule type" value="Genomic_DNA"/>
</dbReference>
<protein>
    <recommendedName>
        <fullName evidence="3">Inovirus Gp2 family protein</fullName>
    </recommendedName>
</protein>
<organism evidence="1 2">
    <name type="scientific">Variovorax guangxiensis</name>
    <dbReference type="NCBI Taxonomy" id="1775474"/>
    <lineage>
        <taxon>Bacteria</taxon>
        <taxon>Pseudomonadati</taxon>
        <taxon>Pseudomonadota</taxon>
        <taxon>Betaproteobacteria</taxon>
        <taxon>Burkholderiales</taxon>
        <taxon>Comamonadaceae</taxon>
        <taxon>Variovorax</taxon>
    </lineage>
</organism>